<evidence type="ECO:0000313" key="2">
    <source>
        <dbReference type="Proteomes" id="UP000309215"/>
    </source>
</evidence>
<accession>A0A4U1J9J9</accession>
<sequence>MARAPHPATVAQRREAQMRQVKHAAVQRMEIEEDDSSLVCKHCNDFLGIKALWENDLVKVTKCIFKSSLYVISKRHREDDELDVAIEHLHQTVEFAQMLGWPSITHVVMHIGPTKKKSGNSYDGYEHFHSFVIFDPKNKELERKYQSGPSWARDMPVATELWGNVSVIKYARDDYVLGVEEVYRLSRKQRVNGLTPVYFSIVFENGAPKTTQFSI</sequence>
<name>A0A4U1J9J9_9BACT</name>
<reference evidence="1 2" key="1">
    <citation type="submission" date="2019-04" db="EMBL/GenBank/DDBJ databases">
        <authorList>
            <person name="Li Y."/>
            <person name="Wang J."/>
        </authorList>
    </citation>
    <scope>NUCLEOTIDE SEQUENCE [LARGE SCALE GENOMIC DNA]</scope>
    <source>
        <strain evidence="1 2">DSM 14668</strain>
    </source>
</reference>
<organism evidence="1 2">
    <name type="scientific">Polyangium fumosum</name>
    <dbReference type="NCBI Taxonomy" id="889272"/>
    <lineage>
        <taxon>Bacteria</taxon>
        <taxon>Pseudomonadati</taxon>
        <taxon>Myxococcota</taxon>
        <taxon>Polyangia</taxon>
        <taxon>Polyangiales</taxon>
        <taxon>Polyangiaceae</taxon>
        <taxon>Polyangium</taxon>
    </lineage>
</organism>
<protein>
    <submittedName>
        <fullName evidence="1">Uncharacterized protein</fullName>
    </submittedName>
</protein>
<dbReference type="AlphaFoldDB" id="A0A4U1J9J9"/>
<evidence type="ECO:0000313" key="1">
    <source>
        <dbReference type="EMBL" id="TKD04503.1"/>
    </source>
</evidence>
<keyword evidence="2" id="KW-1185">Reference proteome</keyword>
<dbReference type="EMBL" id="SSMQ01000024">
    <property type="protein sequence ID" value="TKD04503.1"/>
    <property type="molecule type" value="Genomic_DNA"/>
</dbReference>
<proteinExistence type="predicted"/>
<comment type="caution">
    <text evidence="1">The sequence shown here is derived from an EMBL/GenBank/DDBJ whole genome shotgun (WGS) entry which is preliminary data.</text>
</comment>
<gene>
    <name evidence="1" type="ORF">E8A74_23130</name>
</gene>
<dbReference type="Proteomes" id="UP000309215">
    <property type="component" value="Unassembled WGS sequence"/>
</dbReference>